<dbReference type="InterPro" id="IPR029052">
    <property type="entry name" value="Metallo-depent_PP-like"/>
</dbReference>
<dbReference type="GO" id="GO:0016787">
    <property type="term" value="F:hydrolase activity"/>
    <property type="evidence" value="ECO:0007669"/>
    <property type="project" value="UniProtKB-KW"/>
</dbReference>
<evidence type="ECO:0000259" key="5">
    <source>
        <dbReference type="Pfam" id="PF00149"/>
    </source>
</evidence>
<dbReference type="EMBL" id="BNJQ01000010">
    <property type="protein sequence ID" value="GHP05317.1"/>
    <property type="molecule type" value="Genomic_DNA"/>
</dbReference>
<evidence type="ECO:0000313" key="6">
    <source>
        <dbReference type="EMBL" id="GHP05317.1"/>
    </source>
</evidence>
<dbReference type="PANTHER" id="PTHR10161:SF14">
    <property type="entry name" value="TARTRATE-RESISTANT ACID PHOSPHATASE TYPE 5"/>
    <property type="match status" value="1"/>
</dbReference>
<evidence type="ECO:0000313" key="7">
    <source>
        <dbReference type="Proteomes" id="UP000660262"/>
    </source>
</evidence>
<feature type="signal peptide" evidence="4">
    <location>
        <begin position="1"/>
        <end position="24"/>
    </location>
</feature>
<feature type="chain" id="PRO_5032824265" description="Calcineurin-like phosphoesterase domain-containing protein" evidence="4">
    <location>
        <begin position="25"/>
        <end position="419"/>
    </location>
</feature>
<dbReference type="Pfam" id="PF00149">
    <property type="entry name" value="Metallophos"/>
    <property type="match status" value="1"/>
</dbReference>
<evidence type="ECO:0000256" key="2">
    <source>
        <dbReference type="ARBA" id="ARBA00022801"/>
    </source>
</evidence>
<feature type="region of interest" description="Disordered" evidence="3">
    <location>
        <begin position="46"/>
        <end position="68"/>
    </location>
</feature>
<evidence type="ECO:0000256" key="3">
    <source>
        <dbReference type="SAM" id="MobiDB-lite"/>
    </source>
</evidence>
<dbReference type="SUPFAM" id="SSF56300">
    <property type="entry name" value="Metallo-dependent phosphatases"/>
    <property type="match status" value="1"/>
</dbReference>
<keyword evidence="7" id="KW-1185">Reference proteome</keyword>
<evidence type="ECO:0000256" key="1">
    <source>
        <dbReference type="ARBA" id="ARBA00022729"/>
    </source>
</evidence>
<dbReference type="OrthoDB" id="411211at2759"/>
<dbReference type="PANTHER" id="PTHR10161">
    <property type="entry name" value="TARTRATE-RESISTANT ACID PHOSPHATASE TYPE 5"/>
    <property type="match status" value="1"/>
</dbReference>
<organism evidence="6 7">
    <name type="scientific">Pycnococcus provasolii</name>
    <dbReference type="NCBI Taxonomy" id="41880"/>
    <lineage>
        <taxon>Eukaryota</taxon>
        <taxon>Viridiplantae</taxon>
        <taxon>Chlorophyta</taxon>
        <taxon>Pseudoscourfieldiophyceae</taxon>
        <taxon>Pseudoscourfieldiales</taxon>
        <taxon>Pycnococcaceae</taxon>
        <taxon>Pycnococcus</taxon>
    </lineage>
</organism>
<dbReference type="Proteomes" id="UP000660262">
    <property type="component" value="Unassembled WGS sequence"/>
</dbReference>
<proteinExistence type="predicted"/>
<gene>
    <name evidence="6" type="ORF">PPROV_000406900</name>
</gene>
<feature type="domain" description="Calcineurin-like phosphoesterase" evidence="5">
    <location>
        <begin position="78"/>
        <end position="317"/>
    </location>
</feature>
<accession>A0A830HJX9</accession>
<reference evidence="6" key="1">
    <citation type="submission" date="2020-10" db="EMBL/GenBank/DDBJ databases">
        <title>Unveiling of a novel bifunctional photoreceptor, Dualchrome1, isolated from a cosmopolitan green alga.</title>
        <authorList>
            <person name="Suzuki S."/>
            <person name="Kawachi M."/>
        </authorList>
    </citation>
    <scope>NUCLEOTIDE SEQUENCE</scope>
    <source>
        <strain evidence="6">NIES 2893</strain>
    </source>
</reference>
<dbReference type="InterPro" id="IPR051558">
    <property type="entry name" value="Metallophosphoesterase_PAP"/>
</dbReference>
<comment type="caution">
    <text evidence="6">The sequence shown here is derived from an EMBL/GenBank/DDBJ whole genome shotgun (WGS) entry which is preliminary data.</text>
</comment>
<keyword evidence="1 4" id="KW-0732">Signal</keyword>
<protein>
    <recommendedName>
        <fullName evidence="5">Calcineurin-like phosphoesterase domain-containing protein</fullName>
    </recommendedName>
</protein>
<sequence>MTTKFMMMMTTNLLLMMMMMMMHATSPHVGVADAFFQGWGRDTSSTDINSRSAGRAVPPPKPAGASSWPAKGENDVYFAHISDFGVNNRNQRKVAKVLGAAAHHYNISAVVTGGDNFYPDGVASLRDPRFRACFEEQYSDTDALFVPWWPSLGDHDVCGNVQAQIDYSKNSERWDMPAPYYMRTLQAGKGGKVVVALLIIETSSLEAYFAPEDQDIENRRFQYKMDKQVTSKEAGARQLAWIKSQASEARRNGAEWIVAVGHKPAITAANRQWRGDGATRELGGRMWYAEAVLVNGQLHDALVDAGVDVMLAGHDHSLQHLESPKSGFTTIISGAAGYGASQRSALNIDPEHESYVYAADLDDGDGGFAIYGVGDDGLFKVMFFDEEGRLLWRATLNRKCSRDEAPPIRHYRCVGERSA</sequence>
<keyword evidence="2" id="KW-0378">Hydrolase</keyword>
<evidence type="ECO:0000256" key="4">
    <source>
        <dbReference type="SAM" id="SignalP"/>
    </source>
</evidence>
<dbReference type="InterPro" id="IPR004843">
    <property type="entry name" value="Calcineurin-like_PHP"/>
</dbReference>
<name>A0A830HJX9_9CHLO</name>
<dbReference type="AlphaFoldDB" id="A0A830HJX9"/>
<dbReference type="Gene3D" id="3.60.21.10">
    <property type="match status" value="1"/>
</dbReference>